<comment type="subunit">
    <text evidence="1">Component of the plasma membrane SPS (SSY1-PTR3-SSY5) amino acid sensor complex.</text>
</comment>
<feature type="compositionally biased region" description="Basic and acidic residues" evidence="2">
    <location>
        <begin position="9"/>
        <end position="23"/>
    </location>
</feature>
<dbReference type="AlphaFoldDB" id="A0A6C1E9N1"/>
<feature type="compositionally biased region" description="Low complexity" evidence="2">
    <location>
        <begin position="79"/>
        <end position="97"/>
    </location>
</feature>
<dbReference type="GO" id="GO:0005886">
    <property type="term" value="C:plasma membrane"/>
    <property type="evidence" value="ECO:0007669"/>
    <property type="project" value="UniProtKB-SubCell"/>
</dbReference>
<name>A0A6C1E9N1_SACPS</name>
<evidence type="ECO:0000256" key="1">
    <source>
        <dbReference type="PIRNR" id="PIRNR011716"/>
    </source>
</evidence>
<keyword evidence="4" id="KW-1185">Reference proteome</keyword>
<dbReference type="Pfam" id="PF08192">
    <property type="entry name" value="Peptidase_S64"/>
    <property type="match status" value="1"/>
</dbReference>
<dbReference type="PIRSF" id="PIRSF011716">
    <property type="entry name" value="Peptidase_S64_Ssy5"/>
    <property type="match status" value="1"/>
</dbReference>
<accession>A0A6C1E9N1</accession>
<reference evidence="3 4" key="1">
    <citation type="journal article" date="2019" name="BMC Genomics">
        <title>Chromosome level assembly and comparative genome analysis confirm lager-brewing yeasts originated from a single hybridization.</title>
        <authorList>
            <person name="Salazar A.N."/>
            <person name="Gorter de Vries A.R."/>
            <person name="van den Broek M."/>
            <person name="Brouwers N."/>
            <person name="de la Torre Cortes P."/>
            <person name="Kuijpers N.G.A."/>
            <person name="Daran J.G."/>
            <person name="Abeel T."/>
        </authorList>
    </citation>
    <scope>NUCLEOTIDE SEQUENCE [LARGE SCALE GENOMIC DNA]</scope>
    <source>
        <strain evidence="3 4">CBS 1483</strain>
    </source>
</reference>
<comment type="similarity">
    <text evidence="1">Belongs to the peptidase S64 family.</text>
</comment>
<organism evidence="3 4">
    <name type="scientific">Saccharomyces pastorianus</name>
    <name type="common">Lager yeast</name>
    <name type="synonym">Saccharomyces cerevisiae x Saccharomyces eubayanus</name>
    <dbReference type="NCBI Taxonomy" id="27292"/>
    <lineage>
        <taxon>Eukaryota</taxon>
        <taxon>Fungi</taxon>
        <taxon>Dikarya</taxon>
        <taxon>Ascomycota</taxon>
        <taxon>Saccharomycotina</taxon>
        <taxon>Saccharomycetes</taxon>
        <taxon>Saccharomycetales</taxon>
        <taxon>Saccharomycetaceae</taxon>
        <taxon>Saccharomyces</taxon>
    </lineage>
</organism>
<feature type="compositionally biased region" description="Polar residues" evidence="2">
    <location>
        <begin position="98"/>
        <end position="112"/>
    </location>
</feature>
<dbReference type="InterPro" id="IPR012985">
    <property type="entry name" value="Peptidase_S64_Ssy5"/>
</dbReference>
<keyword evidence="3" id="KW-0645">Protease</keyword>
<proteinExistence type="inferred from homology"/>
<comment type="subcellular location">
    <subcellularLocation>
        <location evidence="1">Cell membrane</location>
        <topology evidence="1">Peripheral membrane protein</topology>
        <orientation evidence="1">Cytoplasmic side</orientation>
    </subcellularLocation>
</comment>
<evidence type="ECO:0000256" key="2">
    <source>
        <dbReference type="SAM" id="MobiDB-lite"/>
    </source>
</evidence>
<feature type="region of interest" description="Disordered" evidence="2">
    <location>
        <begin position="1"/>
        <end position="67"/>
    </location>
</feature>
<comment type="function">
    <text evidence="1">Protease component of the SPS-sensor system, which regulates the expression of several amino acid-metabolizing enzymes and amino acid- and peptide-permeases in response to extracellular amino acid levels by controlling the activity of two transcription factors, STP1 and STP2. Catalyzes the activation of these transcription factors, which are synthesized as latent cytoplasmic precursors, by proteolytic removal of an N-terminal inhibitory domain containing cytoplasmic retention motifs. SSY5 binds as an inactive protease complex to STP1. In response to extracellular amino acids and dependent on the other SPS-sensor components, the inhibitory propeptide is induced to dissociate, and thereby enables the catalytic domain to process STP1.</text>
</comment>
<feature type="compositionally biased region" description="Basic and acidic residues" evidence="2">
    <location>
        <begin position="133"/>
        <end position="144"/>
    </location>
</feature>
<dbReference type="Proteomes" id="UP000501346">
    <property type="component" value="Chromosome SeX-ScX"/>
</dbReference>
<dbReference type="GO" id="GO:0006508">
    <property type="term" value="P:proteolysis"/>
    <property type="evidence" value="ECO:0007669"/>
    <property type="project" value="UniProtKB-KW"/>
</dbReference>
<dbReference type="EMBL" id="CP049007">
    <property type="protein sequence ID" value="QID85972.1"/>
    <property type="molecule type" value="Genomic_DNA"/>
</dbReference>
<feature type="region of interest" description="Disordered" evidence="2">
    <location>
        <begin position="79"/>
        <end position="112"/>
    </location>
</feature>
<evidence type="ECO:0000313" key="3">
    <source>
        <dbReference type="EMBL" id="QID85972.1"/>
    </source>
</evidence>
<protein>
    <recommendedName>
        <fullName evidence="1">SPS-sensor serine protease component SSY5</fullName>
    </recommendedName>
    <alternativeName>
        <fullName evidence="1">Endoprotease SSY5</fullName>
    </alternativeName>
</protein>
<keyword evidence="3" id="KW-0378">Hydrolase</keyword>
<dbReference type="InterPro" id="IPR009003">
    <property type="entry name" value="Peptidase_S1_PA"/>
</dbReference>
<dbReference type="OrthoDB" id="4096087at2759"/>
<dbReference type="SUPFAM" id="SSF50494">
    <property type="entry name" value="Trypsin-like serine proteases"/>
    <property type="match status" value="1"/>
</dbReference>
<feature type="region of interest" description="Disordered" evidence="2">
    <location>
        <begin position="133"/>
        <end position="161"/>
    </location>
</feature>
<gene>
    <name evidence="3" type="primary">SSY5_2</name>
    <name evidence="3" type="ORF">GRS66_008572</name>
</gene>
<keyword evidence="1" id="KW-1003">Cell membrane</keyword>
<sequence length="703" mass="78024">MARFFALNKKKEKEKKEKEKDNTESADAEENVIESSSSYLTGNEEALDPKYGDLPTANTASDDVSTTFDSSIQSSSIFSRSRLTSGTGASSSIATSGMRSHSSGNIGSKNTKNLQGFVDVGKPLRAVSFLNPVKEEESQDEQKASDVSPLAPTTLATSGGVRENTFSSRRAITLDNVHKSLSELEDNLVDIMDDIHQDVISISRAVIEAIEYFKEFLPTIKDRIPYRISVEKSSALRKINKIVLHFLDNLLVSDAFSNSRSILLRRFYFFLKKLNLITDDDFILESGVLPCLSVFCIDGHCNLPSMDKLDLILNELAKMDSSIISDQEGAFIAPILRGITPKSSILTIMFGLPNLQHEHYEMIKVLYSLFPDVHLYCVKDYIKKAASAVESIPSHTEPDVGPMAPVKFQFSPPYAVSENPLELPISMSLSTETSTKVTGTLGGYLFPQTGIDTKFSQFANCSFAITCAHVVLSEKQDYPNVSVPSNVLQTSYKKVLAKESDRYPDDSVEKTAFLEEVQRIDQNLKWQKSNKFGRVVWGERAIVDHRLSDFAIIKVNSSFKCQNTLGNESNSLPDPTLRFQNLHVKRKIFKMKPGMKVFKIGASTRYTSGQLNSTKLVYWADGKLQSSEFVVASPTPLFASAGDSGAWILTKLEDRPGLGIVGMLHSYDGEQRQFGLFTPIGDILERLHAVTKIQWDIDPQVDG</sequence>
<evidence type="ECO:0000313" key="4">
    <source>
        <dbReference type="Proteomes" id="UP000501346"/>
    </source>
</evidence>
<keyword evidence="1" id="KW-0472">Membrane</keyword>
<dbReference type="GO" id="GO:0008233">
    <property type="term" value="F:peptidase activity"/>
    <property type="evidence" value="ECO:0007669"/>
    <property type="project" value="UniProtKB-KW"/>
</dbReference>